<feature type="region of interest" description="Disordered" evidence="1">
    <location>
        <begin position="32"/>
        <end position="55"/>
    </location>
</feature>
<gene>
    <name evidence="2" type="ORF">PCOR1329_LOCUS49175</name>
</gene>
<feature type="compositionally biased region" description="Basic residues" evidence="1">
    <location>
        <begin position="69"/>
        <end position="96"/>
    </location>
</feature>
<name>A0ABN9UJW9_9DINO</name>
<organism evidence="2 3">
    <name type="scientific">Prorocentrum cordatum</name>
    <dbReference type="NCBI Taxonomy" id="2364126"/>
    <lineage>
        <taxon>Eukaryota</taxon>
        <taxon>Sar</taxon>
        <taxon>Alveolata</taxon>
        <taxon>Dinophyceae</taxon>
        <taxon>Prorocentrales</taxon>
        <taxon>Prorocentraceae</taxon>
        <taxon>Prorocentrum</taxon>
    </lineage>
</organism>
<evidence type="ECO:0000313" key="3">
    <source>
        <dbReference type="Proteomes" id="UP001189429"/>
    </source>
</evidence>
<sequence length="128" mass="14874">MAWCMTCDLEIPFDADGKVSNGVVKIKTHVEEKESNMSKVDESESMSEPRKSDEWLDKHGLMTKYAEKTKHHAHRSVTLHQNAKIKTRRSTRHKHKTTFEANLSTEQKLKKQPKMISEATKKRLEKNI</sequence>
<feature type="compositionally biased region" description="Basic and acidic residues" evidence="1">
    <location>
        <begin position="119"/>
        <end position="128"/>
    </location>
</feature>
<dbReference type="EMBL" id="CAUYUJ010015948">
    <property type="protein sequence ID" value="CAK0860113.1"/>
    <property type="molecule type" value="Genomic_DNA"/>
</dbReference>
<keyword evidence="3" id="KW-1185">Reference proteome</keyword>
<proteinExistence type="predicted"/>
<comment type="caution">
    <text evidence="2">The sequence shown here is derived from an EMBL/GenBank/DDBJ whole genome shotgun (WGS) entry which is preliminary data.</text>
</comment>
<protein>
    <submittedName>
        <fullName evidence="2">Uncharacterized protein</fullName>
    </submittedName>
</protein>
<dbReference type="Proteomes" id="UP001189429">
    <property type="component" value="Unassembled WGS sequence"/>
</dbReference>
<feature type="region of interest" description="Disordered" evidence="1">
    <location>
        <begin position="68"/>
        <end position="128"/>
    </location>
</feature>
<reference evidence="2" key="1">
    <citation type="submission" date="2023-10" db="EMBL/GenBank/DDBJ databases">
        <authorList>
            <person name="Chen Y."/>
            <person name="Shah S."/>
            <person name="Dougan E. K."/>
            <person name="Thang M."/>
            <person name="Chan C."/>
        </authorList>
    </citation>
    <scope>NUCLEOTIDE SEQUENCE [LARGE SCALE GENOMIC DNA]</scope>
</reference>
<evidence type="ECO:0000313" key="2">
    <source>
        <dbReference type="EMBL" id="CAK0860113.1"/>
    </source>
</evidence>
<accession>A0ABN9UJW9</accession>
<evidence type="ECO:0000256" key="1">
    <source>
        <dbReference type="SAM" id="MobiDB-lite"/>
    </source>
</evidence>